<organism evidence="2 3">
    <name type="scientific">Kitasatospora paranensis</name>
    <dbReference type="NCBI Taxonomy" id="258053"/>
    <lineage>
        <taxon>Bacteria</taxon>
        <taxon>Bacillati</taxon>
        <taxon>Actinomycetota</taxon>
        <taxon>Actinomycetes</taxon>
        <taxon>Kitasatosporales</taxon>
        <taxon>Streptomycetaceae</taxon>
        <taxon>Kitasatospora</taxon>
    </lineage>
</organism>
<evidence type="ECO:0000313" key="3">
    <source>
        <dbReference type="Proteomes" id="UP001596435"/>
    </source>
</evidence>
<dbReference type="EMBL" id="JBHTAJ010000007">
    <property type="protein sequence ID" value="MFC7178903.1"/>
    <property type="molecule type" value="Genomic_DNA"/>
</dbReference>
<feature type="transmembrane region" description="Helical" evidence="1">
    <location>
        <begin position="65"/>
        <end position="85"/>
    </location>
</feature>
<proteinExistence type="predicted"/>
<gene>
    <name evidence="2" type="ORF">ACFQMG_04915</name>
</gene>
<accession>A0ABW2FRG3</accession>
<name>A0ABW2FRG3_9ACTN</name>
<reference evidence="3" key="1">
    <citation type="journal article" date="2019" name="Int. J. Syst. Evol. Microbiol.">
        <title>The Global Catalogue of Microorganisms (GCM) 10K type strain sequencing project: providing services to taxonomists for standard genome sequencing and annotation.</title>
        <authorList>
            <consortium name="The Broad Institute Genomics Platform"/>
            <consortium name="The Broad Institute Genome Sequencing Center for Infectious Disease"/>
            <person name="Wu L."/>
            <person name="Ma J."/>
        </authorList>
    </citation>
    <scope>NUCLEOTIDE SEQUENCE [LARGE SCALE GENOMIC DNA]</scope>
    <source>
        <strain evidence="3">CGMCC 1.12859</strain>
    </source>
</reference>
<evidence type="ECO:0000256" key="1">
    <source>
        <dbReference type="SAM" id="Phobius"/>
    </source>
</evidence>
<evidence type="ECO:0008006" key="4">
    <source>
        <dbReference type="Google" id="ProtNLM"/>
    </source>
</evidence>
<dbReference type="RefSeq" id="WP_345704943.1">
    <property type="nucleotide sequence ID" value="NZ_BAABKV010000001.1"/>
</dbReference>
<protein>
    <recommendedName>
        <fullName evidence="4">Integral membrane protein</fullName>
    </recommendedName>
</protein>
<keyword evidence="1" id="KW-1133">Transmembrane helix</keyword>
<dbReference type="Proteomes" id="UP001596435">
    <property type="component" value="Unassembled WGS sequence"/>
</dbReference>
<comment type="caution">
    <text evidence="2">The sequence shown here is derived from an EMBL/GenBank/DDBJ whole genome shotgun (WGS) entry which is preliminary data.</text>
</comment>
<sequence length="95" mass="9878">MHAFAWICLTAVWALTLTTALPALVRGRLPRQWGGKGDARLLGTGQLVIAVGVTWGIATTGTPGAVHWVIGPGLVLVGIGLTAWAGRRTGADRPQ</sequence>
<keyword evidence="1" id="KW-0812">Transmembrane</keyword>
<keyword evidence="3" id="KW-1185">Reference proteome</keyword>
<evidence type="ECO:0000313" key="2">
    <source>
        <dbReference type="EMBL" id="MFC7178903.1"/>
    </source>
</evidence>
<keyword evidence="1" id="KW-0472">Membrane</keyword>